<dbReference type="GO" id="GO:0004134">
    <property type="term" value="F:4-alpha-glucanotransferase activity"/>
    <property type="evidence" value="ECO:0007669"/>
    <property type="project" value="UniProtKB-EC"/>
</dbReference>
<evidence type="ECO:0000256" key="5">
    <source>
        <dbReference type="ARBA" id="ARBA00012560"/>
    </source>
</evidence>
<dbReference type="InterPro" id="IPR029436">
    <property type="entry name" value="AGL_euk_N"/>
</dbReference>
<evidence type="ECO:0000256" key="1">
    <source>
        <dbReference type="ARBA" id="ARBA00000439"/>
    </source>
</evidence>
<dbReference type="GO" id="GO:0005737">
    <property type="term" value="C:cytoplasm"/>
    <property type="evidence" value="ECO:0007669"/>
    <property type="project" value="UniProtKB-SubCell"/>
</dbReference>
<name>A0A2T9Y1W9_9FUNG</name>
<dbReference type="EC" id="2.4.1.25" evidence="5"/>
<evidence type="ECO:0000313" key="23">
    <source>
        <dbReference type="Proteomes" id="UP000245609"/>
    </source>
</evidence>
<dbReference type="PANTHER" id="PTHR10569:SF2">
    <property type="entry name" value="GLYCOGEN DEBRANCHING ENZYME"/>
    <property type="match status" value="1"/>
</dbReference>
<evidence type="ECO:0000259" key="18">
    <source>
        <dbReference type="Pfam" id="PF06202"/>
    </source>
</evidence>
<keyword evidence="9" id="KW-0328">Glycosyltransferase</keyword>
<evidence type="ECO:0000256" key="16">
    <source>
        <dbReference type="ARBA" id="ARBA00031477"/>
    </source>
</evidence>
<evidence type="ECO:0000256" key="3">
    <source>
        <dbReference type="ARBA" id="ARBA00003530"/>
    </source>
</evidence>
<feature type="domain" description="Glycogen debranching enzyme central" evidence="21">
    <location>
        <begin position="821"/>
        <end position="1058"/>
    </location>
</feature>
<dbReference type="Pfam" id="PF06202">
    <property type="entry name" value="GDE_C"/>
    <property type="match status" value="1"/>
</dbReference>
<evidence type="ECO:0000256" key="17">
    <source>
        <dbReference type="SAM" id="MobiDB-lite"/>
    </source>
</evidence>
<keyword evidence="12" id="KW-0320">Glycogen biosynthesis</keyword>
<sequence>MRSKSKQKSSKGAQKKPDSDEQYKPLSFSRSTLELVPVSNRDPSLPLVVWEIEFNSDGTIVGGKNFVNINPIKGENVGLRLKIPAGSLMSIDPVLRTNYPIEGKEYDRNFFHPKEFTVLQNDDLICEFLIERPGPYQYYIEYKSYKGRTDYNPTFSDSSFDSQSLSQDPSNQIGGLKPNKSYPDLLTHSYEMEELKTNVYYFQVNPELRINGSFLSLDAICLKSMNPRLMGPISDWETHFKNSAALGYNMLHFLPIQERGSSDSPYSIYDQLEFAKSLFEGCNPPIKTSKDRDSALASVLSSMEKDHGIIGVVDIVLNHTANNSKWLEFHPEAGFNLVNSPHLRAAYEVDRELVSLCNNISKYKFREDKISNMNDLYRLMGIIEEQAIKNIKLWEFYVLDLEATIQSVKDIIQRRPNSPDYRSIPIDAQLQREFSWMDYDSIINKAASILIDSIPNVHNVFARFSRKLDPSLCYSLVVAMMGSDSKLEEVVNCLKNVLDIVNLKFYREYDDDVKSILTNIRNTIEHERLSGKSWKSDKPVCPAYPLIDPYFTVLPKNSTTAKLSEDELALANNGWIWGGNPMENFASDKSKSYIRREVIVWGDCVKLNYGSRPEDNPYVWKHMCNYVSKMAEFFQGFRLDNCHSTPLELAEYMLDQARLVRPNLYVIAELFTGQEAADEKFVSRLGINSLIRESINAWDIQELSRIVHRNGGIPIGALDICLLRSSDTFSDSICGFSDVPCSVAPLRYTLPHSIFFDLTHDNEAPAQVRTPEDALSSAATVGFTVGAIGSSQGFDDLYPKYINLVQEQRRYPLLSDPINSGIGRAKKEFNFLHQKISGFEEIFVGVEGEFLTIHRIDPLTRTGYFMITRPAFKGVSGEGHHDPIRFGQTKVEPVFSYGIEILPTDFSGPSDGYIHGFNSNIVDLGPPTISEFDDEDSFYCTLSLPKNFKPGSVLVVKTYLVDFDIDFDQRVKEEAMAPISELGLDALNVLLYRCSQEEYDTIGVNSYSLDGIGPLPYCGLQGWMNHLKHIIANNDLSHPLCDNLRRGNWAIDFTISRLEKYSSIYPELSKLVSWYSKMFGRVNKVPRNLLPKFFASVISTSYDTAIKRALSIMNPNFAQSSNRVTQLAMTSVQLVGSVKSSSLHPFEKLGSTSLCAGLPHFSTQYMRCWGRDIFIALDGLLLETHRWEDARRHLMAFGSVLRNGLIPNLLDSGRSPRYNARDATWFWLQAIQDYCSKSPEGLDFLNVPVPRRFPENEDYVEWNSDRAYQRQSLISDLIYEVLHNHANGIRFREWNAGTTLDEHMTSEGFNINIIVDWNSGLIFGGNKWNCGTWMDKMGSSEKAGNRGIPSTPRDGADIEIIGLLKSCLRWIIQVKNTNADVMPYEGVHVKKIMVPHDFASSNNLAVHEGHYIIPFTLWDDILLNNFEKYFYIPQFPERDSEYVIEKSYINRRGIYKDTFGSSSGWTDYQLRPNVCVAMVVAPELFDPKKARDCLHLVRSELQGPIGMRTLDPSDMQYRPYYDNTNDSDDPKLAHGANYHQGPEWLWCTGYFLRALLSFYSESKDMALSVYHDALSTLNNLHNHLKDSPYSGLTELTNMDGAFCQGSCPTQAWSSATLLSLRHDIENHESHNYLTGSD</sequence>
<dbReference type="OrthoDB" id="10248904at2759"/>
<comment type="catalytic activity">
    <reaction evidence="2">
        <text>Hydrolysis of (1-&gt;6)-alpha-D-glucosidic branch linkages in glycogen phosphorylase limit dextrin.</text>
        <dbReference type="EC" id="3.2.1.33"/>
    </reaction>
</comment>
<evidence type="ECO:0000256" key="13">
    <source>
        <dbReference type="ARBA" id="ARBA00023268"/>
    </source>
</evidence>
<gene>
    <name evidence="22" type="ORF">BB560_006755</name>
</gene>
<feature type="domain" description="Glycogen debranching enzyme C-terminal" evidence="18">
    <location>
        <begin position="1133"/>
        <end position="1618"/>
    </location>
</feature>
<organism evidence="22 23">
    <name type="scientific">Smittium megazygosporum</name>
    <dbReference type="NCBI Taxonomy" id="133381"/>
    <lineage>
        <taxon>Eukaryota</taxon>
        <taxon>Fungi</taxon>
        <taxon>Fungi incertae sedis</taxon>
        <taxon>Zoopagomycota</taxon>
        <taxon>Kickxellomycotina</taxon>
        <taxon>Harpellomycetes</taxon>
        <taxon>Harpellales</taxon>
        <taxon>Legeriomycetaceae</taxon>
        <taxon>Smittium</taxon>
    </lineage>
</organism>
<evidence type="ECO:0000256" key="2">
    <source>
        <dbReference type="ARBA" id="ARBA00000927"/>
    </source>
</evidence>
<dbReference type="InterPro" id="IPR012341">
    <property type="entry name" value="6hp_glycosidase-like_sf"/>
</dbReference>
<dbReference type="InterPro" id="IPR008928">
    <property type="entry name" value="6-hairpin_glycosidase_sf"/>
</dbReference>
<evidence type="ECO:0000256" key="6">
    <source>
        <dbReference type="ARBA" id="ARBA00012778"/>
    </source>
</evidence>
<comment type="function">
    <text evidence="3">Multifunctional enzyme acting as 1,4-alpha-D-glucan:1,4-alpha-D-glucan 4-alpha-D-glycosyltransferase and amylo-1,6-glucosidase in glycogen degradation.</text>
</comment>
<dbReference type="Pfam" id="PF14699">
    <property type="entry name" value="hGDE_N"/>
    <property type="match status" value="1"/>
</dbReference>
<protein>
    <recommendedName>
        <fullName evidence="7">Glycogen debranching enzyme</fullName>
        <ecNumber evidence="5">2.4.1.25</ecNumber>
        <ecNumber evidence="6">3.2.1.33</ecNumber>
    </recommendedName>
    <alternativeName>
        <fullName evidence="16">Glycogen debrancher</fullName>
    </alternativeName>
</protein>
<dbReference type="Proteomes" id="UP000245609">
    <property type="component" value="Unassembled WGS sequence"/>
</dbReference>
<evidence type="ECO:0000256" key="10">
    <source>
        <dbReference type="ARBA" id="ARBA00022679"/>
    </source>
</evidence>
<dbReference type="Pfam" id="PF14701">
    <property type="entry name" value="hDGE_amylase"/>
    <property type="match status" value="1"/>
</dbReference>
<comment type="catalytic activity">
    <reaction evidence="1">
        <text>Transfers a segment of a (1-&gt;4)-alpha-D-glucan to a new position in an acceptor, which may be glucose or a (1-&gt;4)-alpha-D-glucan.</text>
        <dbReference type="EC" id="2.4.1.25"/>
    </reaction>
</comment>
<evidence type="ECO:0000256" key="12">
    <source>
        <dbReference type="ARBA" id="ARBA00023056"/>
    </source>
</evidence>
<evidence type="ECO:0000256" key="14">
    <source>
        <dbReference type="ARBA" id="ARBA00023295"/>
    </source>
</evidence>
<dbReference type="Gene3D" id="3.20.20.80">
    <property type="entry name" value="Glycosidases"/>
    <property type="match status" value="2"/>
</dbReference>
<proteinExistence type="inferred from homology"/>
<evidence type="ECO:0000256" key="4">
    <source>
        <dbReference type="ARBA" id="ARBA00004496"/>
    </source>
</evidence>
<evidence type="ECO:0000259" key="20">
    <source>
        <dbReference type="Pfam" id="PF14701"/>
    </source>
</evidence>
<dbReference type="InterPro" id="IPR017853">
    <property type="entry name" value="GH"/>
</dbReference>
<keyword evidence="8" id="KW-0963">Cytoplasm</keyword>
<dbReference type="FunFam" id="1.50.10.10:FF:000039">
    <property type="entry name" value="Glycogen debranching enzyme Gdb1, putative"/>
    <property type="match status" value="1"/>
</dbReference>
<evidence type="ECO:0000256" key="9">
    <source>
        <dbReference type="ARBA" id="ARBA00022676"/>
    </source>
</evidence>
<evidence type="ECO:0000259" key="21">
    <source>
        <dbReference type="Pfam" id="PF14702"/>
    </source>
</evidence>
<feature type="domain" description="Glycogen debranching enzyme glucanotransferase" evidence="20">
    <location>
        <begin position="214"/>
        <end position="665"/>
    </location>
</feature>
<feature type="domain" description="Eukaryotic glycogen debranching enzyme N-terminal" evidence="19">
    <location>
        <begin position="79"/>
        <end position="211"/>
    </location>
</feature>
<dbReference type="InterPro" id="IPR032788">
    <property type="entry name" value="AGL_central"/>
</dbReference>
<evidence type="ECO:0000256" key="15">
    <source>
        <dbReference type="ARBA" id="ARBA00025780"/>
    </source>
</evidence>
<accession>A0A2T9Y1W9</accession>
<keyword evidence="10" id="KW-0808">Transferase</keyword>
<dbReference type="STRING" id="133381.A0A2T9Y1W9"/>
<evidence type="ECO:0000256" key="11">
    <source>
        <dbReference type="ARBA" id="ARBA00022801"/>
    </source>
</evidence>
<dbReference type="InterPro" id="IPR032792">
    <property type="entry name" value="AGL_glucanoTrfase"/>
</dbReference>
<comment type="caution">
    <text evidence="22">The sequence shown here is derived from an EMBL/GenBank/DDBJ whole genome shotgun (WGS) entry which is preliminary data.</text>
</comment>
<dbReference type="EC" id="3.2.1.33" evidence="6"/>
<dbReference type="EMBL" id="MBFS01003505">
    <property type="protein sequence ID" value="PVU86318.1"/>
    <property type="molecule type" value="Genomic_DNA"/>
</dbReference>
<evidence type="ECO:0000313" key="22">
    <source>
        <dbReference type="EMBL" id="PVU86318.1"/>
    </source>
</evidence>
<dbReference type="PANTHER" id="PTHR10569">
    <property type="entry name" value="GLYCOGEN DEBRANCHING ENZYME"/>
    <property type="match status" value="1"/>
</dbReference>
<keyword evidence="23" id="KW-1185">Reference proteome</keyword>
<keyword evidence="11" id="KW-0378">Hydrolase</keyword>
<dbReference type="GO" id="GO:0005978">
    <property type="term" value="P:glycogen biosynthetic process"/>
    <property type="evidence" value="ECO:0007669"/>
    <property type="project" value="UniProtKB-KW"/>
</dbReference>
<dbReference type="SUPFAM" id="SSF48208">
    <property type="entry name" value="Six-hairpin glycosidases"/>
    <property type="match status" value="1"/>
</dbReference>
<dbReference type="InterPro" id="IPR010401">
    <property type="entry name" value="AGL/Gdb1"/>
</dbReference>
<feature type="region of interest" description="Disordered" evidence="17">
    <location>
        <begin position="157"/>
        <end position="179"/>
    </location>
</feature>
<dbReference type="GO" id="GO:0004135">
    <property type="term" value="F:amylo-alpha-1,6-glucosidase activity"/>
    <property type="evidence" value="ECO:0007669"/>
    <property type="project" value="UniProtKB-EC"/>
</dbReference>
<dbReference type="InterPro" id="IPR032790">
    <property type="entry name" value="GDE_C"/>
</dbReference>
<keyword evidence="13" id="KW-0511">Multifunctional enzyme</keyword>
<dbReference type="Pfam" id="PF14702">
    <property type="entry name" value="hGDE_central"/>
    <property type="match status" value="1"/>
</dbReference>
<comment type="subcellular location">
    <subcellularLocation>
        <location evidence="4">Cytoplasm</location>
    </subcellularLocation>
</comment>
<comment type="similarity">
    <text evidence="15">Belongs to the glycogen debranching enzyme family.</text>
</comment>
<reference evidence="22 23" key="1">
    <citation type="journal article" date="2018" name="MBio">
        <title>Comparative Genomics Reveals the Core Gene Toolbox for the Fungus-Insect Symbiosis.</title>
        <authorList>
            <person name="Wang Y."/>
            <person name="Stata M."/>
            <person name="Wang W."/>
            <person name="Stajich J.E."/>
            <person name="White M.M."/>
            <person name="Moncalvo J.M."/>
        </authorList>
    </citation>
    <scope>NUCLEOTIDE SEQUENCE [LARGE SCALE GENOMIC DNA]</scope>
    <source>
        <strain evidence="22 23">SC-DP-2</strain>
    </source>
</reference>
<feature type="compositionally biased region" description="Low complexity" evidence="17">
    <location>
        <begin position="157"/>
        <end position="170"/>
    </location>
</feature>
<keyword evidence="14" id="KW-0326">Glycosidase</keyword>
<evidence type="ECO:0000256" key="7">
    <source>
        <dbReference type="ARBA" id="ARBA00020723"/>
    </source>
</evidence>
<dbReference type="GO" id="GO:0005980">
    <property type="term" value="P:glycogen catabolic process"/>
    <property type="evidence" value="ECO:0007669"/>
    <property type="project" value="InterPro"/>
</dbReference>
<dbReference type="SUPFAM" id="SSF51445">
    <property type="entry name" value="(Trans)glycosidases"/>
    <property type="match status" value="1"/>
</dbReference>
<dbReference type="Gene3D" id="1.50.10.10">
    <property type="match status" value="1"/>
</dbReference>
<evidence type="ECO:0000256" key="8">
    <source>
        <dbReference type="ARBA" id="ARBA00022490"/>
    </source>
</evidence>
<evidence type="ECO:0000259" key="19">
    <source>
        <dbReference type="Pfam" id="PF14699"/>
    </source>
</evidence>
<feature type="region of interest" description="Disordered" evidence="17">
    <location>
        <begin position="1"/>
        <end position="25"/>
    </location>
</feature>